<evidence type="ECO:0000256" key="2">
    <source>
        <dbReference type="ARBA" id="ARBA00021136"/>
    </source>
</evidence>
<comment type="caution">
    <text evidence="12">The sequence shown here is derived from an EMBL/GenBank/DDBJ whole genome shotgun (WGS) entry which is preliminary data.</text>
</comment>
<keyword evidence="5 10" id="KW-0808">Transferase</keyword>
<dbReference type="InterPro" id="IPR050851">
    <property type="entry name" value="mRNA_Cap_2O-Ribose_MeTrfase"/>
</dbReference>
<keyword evidence="3 10" id="KW-0489">Methyltransferase</keyword>
<dbReference type="GO" id="GO:0003676">
    <property type="term" value="F:nucleic acid binding"/>
    <property type="evidence" value="ECO:0007669"/>
    <property type="project" value="UniProtKB-UniRule"/>
</dbReference>
<evidence type="ECO:0000256" key="5">
    <source>
        <dbReference type="ARBA" id="ARBA00022679"/>
    </source>
</evidence>
<name>S9TUA5_9TRYP</name>
<dbReference type="GO" id="GO:0005737">
    <property type="term" value="C:cytoplasm"/>
    <property type="evidence" value="ECO:0007669"/>
    <property type="project" value="TreeGrafter"/>
</dbReference>
<accession>S9TUA5</accession>
<dbReference type="EMBL" id="ATMH01005386">
    <property type="protein sequence ID" value="EPY27951.1"/>
    <property type="molecule type" value="Genomic_DNA"/>
</dbReference>
<dbReference type="GO" id="GO:0032259">
    <property type="term" value="P:methylation"/>
    <property type="evidence" value="ECO:0007669"/>
    <property type="project" value="UniProtKB-KW"/>
</dbReference>
<keyword evidence="6 10" id="KW-0949">S-adenosyl-L-methionine</keyword>
<dbReference type="InterPro" id="IPR025816">
    <property type="entry name" value="RrmJ-type_MeTrfase"/>
</dbReference>
<reference evidence="12 14" key="1">
    <citation type="journal article" date="2013" name="PLoS ONE">
        <title>Predicting the Proteins of Angomonas deanei, Strigomonas culicis and Their Respective Endosymbionts Reveals New Aspects of the Trypanosomatidae Family.</title>
        <authorList>
            <person name="Motta M.C."/>
            <person name="Martins A.C."/>
            <person name="de Souza S.S."/>
            <person name="Catta-Preta C.M."/>
            <person name="Silva R."/>
            <person name="Klein C.C."/>
            <person name="de Almeida L.G."/>
            <person name="de Lima Cunha O."/>
            <person name="Ciapina L.P."/>
            <person name="Brocchi M."/>
            <person name="Colabardini A.C."/>
            <person name="de Araujo Lima B."/>
            <person name="Machado C.R."/>
            <person name="de Almeida Soares C.M."/>
            <person name="Probst C.M."/>
            <person name="de Menezes C.B."/>
            <person name="Thompson C.E."/>
            <person name="Bartholomeu D.C."/>
            <person name="Gradia D.F."/>
            <person name="Pavoni D.P."/>
            <person name="Grisard E.C."/>
            <person name="Fantinatti-Garboggini F."/>
            <person name="Marchini F.K."/>
            <person name="Rodrigues-Luiz G.F."/>
            <person name="Wagner G."/>
            <person name="Goldman G.H."/>
            <person name="Fietto J.L."/>
            <person name="Elias M.C."/>
            <person name="Goldman M.H."/>
            <person name="Sagot M.F."/>
            <person name="Pereira M."/>
            <person name="Stoco P.H."/>
            <person name="de Mendonca-Neto R.P."/>
            <person name="Teixeira S.M."/>
            <person name="Maciel T.E."/>
            <person name="de Oliveira Mendes T.A."/>
            <person name="Urmenyi T.P."/>
            <person name="de Souza W."/>
            <person name="Schenkman S."/>
            <person name="de Vasconcelos A.T."/>
        </authorList>
    </citation>
    <scope>NUCLEOTIDE SEQUENCE [LARGE SCALE GENOMIC DNA]</scope>
</reference>
<comment type="catalytic activity">
    <reaction evidence="9 10">
        <text>a 5'-end (N(7)-methyl 5'-triphosphoguanosine)-ribonucleoside in mRNA + S-adenosyl-L-methionine = a 5'-end (N(7)-methyl 5'-triphosphoguanosine)-(2'-O-methyl-ribonucleoside) in mRNA + S-adenosyl-L-homocysteine + H(+)</text>
        <dbReference type="Rhea" id="RHEA:67020"/>
        <dbReference type="Rhea" id="RHEA-COMP:17167"/>
        <dbReference type="Rhea" id="RHEA-COMP:17168"/>
        <dbReference type="ChEBI" id="CHEBI:15378"/>
        <dbReference type="ChEBI" id="CHEBI:57856"/>
        <dbReference type="ChEBI" id="CHEBI:59789"/>
        <dbReference type="ChEBI" id="CHEBI:156461"/>
        <dbReference type="ChEBI" id="CHEBI:167609"/>
        <dbReference type="EC" id="2.1.1.57"/>
    </reaction>
</comment>
<reference evidence="12" key="2">
    <citation type="submission" date="2013-03" db="EMBL/GenBank/DDBJ databases">
        <authorList>
            <person name="Motta M.C.M."/>
            <person name="Martins A.C.A."/>
            <person name="Preta C.M.C.C."/>
            <person name="Silva R."/>
            <person name="de Souza S.S."/>
            <person name="Klein C.C."/>
            <person name="de Almeida L.G.P."/>
            <person name="Cunha O.L."/>
            <person name="Colabardini A.C."/>
            <person name="Lima B.A."/>
            <person name="Machado C.R."/>
            <person name="Soares C.M.A."/>
            <person name="de Menezes C.B.A."/>
            <person name="Bartolomeu D.C."/>
            <person name="Grisard E.C."/>
            <person name="Fantinatti-Garboggini F."/>
            <person name="Rodrigues-Luiz G.F."/>
            <person name="Wagner G."/>
            <person name="Goldman G.H."/>
            <person name="Fietto J.L.R."/>
            <person name="Ciapina L.P."/>
            <person name="Brocchi M."/>
            <person name="Elias M.C."/>
            <person name="Goldman M.H.S."/>
            <person name="Sagot M.-F."/>
            <person name="Pereira M."/>
            <person name="Stoco P.H."/>
            <person name="Teixeira S.M.R."/>
            <person name="de Mendonca-Neto R.P."/>
            <person name="Maciel T.E.F."/>
            <person name="Mendes T.A.O."/>
            <person name="Urmenyi T.P."/>
            <person name="Teixeira M.M.G."/>
            <person name="de Camargo E.F.P."/>
            <person name="de Sousa W."/>
            <person name="Schenkman S."/>
            <person name="de Vasconcelos A.T.R."/>
        </authorList>
    </citation>
    <scope>NUCLEOTIDE SEQUENCE</scope>
</reference>
<evidence type="ECO:0000256" key="4">
    <source>
        <dbReference type="ARBA" id="ARBA00022664"/>
    </source>
</evidence>
<evidence type="ECO:0000256" key="9">
    <source>
        <dbReference type="ARBA" id="ARBA00049042"/>
    </source>
</evidence>
<dbReference type="AlphaFoldDB" id="S9TUA5"/>
<comment type="function">
    <text evidence="10">S-adenosyl-L-methionine-dependent methyltransferase that mediates RNA cap1 2'-O-ribose methylation to the 5'-cap structure of RNAs. Methylates the ribose of the first nucleotide of a m(7)GpppG-capped mRNA to produce m(7)GpppNmp (cap1).</text>
</comment>
<dbReference type="Proteomes" id="UP000015354">
    <property type="component" value="Unassembled WGS sequence"/>
</dbReference>
<evidence type="ECO:0000313" key="13">
    <source>
        <dbReference type="EMBL" id="EPY27951.1"/>
    </source>
</evidence>
<dbReference type="SUPFAM" id="SSF53335">
    <property type="entry name" value="S-adenosyl-L-methionine-dependent methyltransferases"/>
    <property type="match status" value="1"/>
</dbReference>
<dbReference type="Gene3D" id="3.40.50.12760">
    <property type="match status" value="1"/>
</dbReference>
<evidence type="ECO:0000256" key="3">
    <source>
        <dbReference type="ARBA" id="ARBA00022603"/>
    </source>
</evidence>
<keyword evidence="14" id="KW-1185">Reference proteome</keyword>
<dbReference type="Pfam" id="PF01728">
    <property type="entry name" value="FtsJ"/>
    <property type="match status" value="1"/>
</dbReference>
<feature type="domain" description="RrmJ-type SAM-dependent 2'-O-MTase" evidence="11">
    <location>
        <begin position="87"/>
        <end position="309"/>
    </location>
</feature>
<dbReference type="OrthoDB" id="10251234at2759"/>
<dbReference type="GO" id="GO:0005634">
    <property type="term" value="C:nucleus"/>
    <property type="evidence" value="ECO:0007669"/>
    <property type="project" value="UniProtKB-SubCell"/>
</dbReference>
<evidence type="ECO:0000313" key="12">
    <source>
        <dbReference type="EMBL" id="EPY22012.1"/>
    </source>
</evidence>
<dbReference type="PANTHER" id="PTHR16121">
    <property type="entry name" value="CAP-SPECIFIC MRNA (NUCLEOSIDE-2'-O-)-METHYLTRANSFERASE 1-RELATED"/>
    <property type="match status" value="1"/>
</dbReference>
<evidence type="ECO:0000256" key="1">
    <source>
        <dbReference type="ARBA" id="ARBA00011923"/>
    </source>
</evidence>
<dbReference type="InterPro" id="IPR029063">
    <property type="entry name" value="SAM-dependent_MTases_sf"/>
</dbReference>
<evidence type="ECO:0000256" key="10">
    <source>
        <dbReference type="RuleBase" id="RU368012"/>
    </source>
</evidence>
<gene>
    <name evidence="13" type="ORF">STCU_05386</name>
    <name evidence="12" type="ORF">STCU_08385</name>
</gene>
<keyword evidence="10" id="KW-0539">Nucleus</keyword>
<dbReference type="FunFam" id="3.40.50.12760:FF:000005">
    <property type="entry name" value="Methyltransferase, putative"/>
    <property type="match status" value="1"/>
</dbReference>
<evidence type="ECO:0000256" key="7">
    <source>
        <dbReference type="ARBA" id="ARBA00023042"/>
    </source>
</evidence>
<organism evidence="12 14">
    <name type="scientific">Strigomonas culicis</name>
    <dbReference type="NCBI Taxonomy" id="28005"/>
    <lineage>
        <taxon>Eukaryota</taxon>
        <taxon>Discoba</taxon>
        <taxon>Euglenozoa</taxon>
        <taxon>Kinetoplastea</taxon>
        <taxon>Metakinetoplastina</taxon>
        <taxon>Trypanosomatida</taxon>
        <taxon>Trypanosomatidae</taxon>
        <taxon>Strigomonadinae</taxon>
        <taxon>Strigomonas</taxon>
    </lineage>
</organism>
<evidence type="ECO:0000259" key="11">
    <source>
        <dbReference type="PROSITE" id="PS51613"/>
    </source>
</evidence>
<dbReference type="PROSITE" id="PS51613">
    <property type="entry name" value="SAM_MT_RRMJ"/>
    <property type="match status" value="1"/>
</dbReference>
<dbReference type="GO" id="GO:0016556">
    <property type="term" value="P:mRNA modification"/>
    <property type="evidence" value="ECO:0007669"/>
    <property type="project" value="UniProtKB-UniRule"/>
</dbReference>
<keyword evidence="4 10" id="KW-0507">mRNA processing</keyword>
<dbReference type="GO" id="GO:0006370">
    <property type="term" value="P:7-methylguanosine mRNA capping"/>
    <property type="evidence" value="ECO:0007669"/>
    <property type="project" value="UniProtKB-UniRule"/>
</dbReference>
<dbReference type="PANTHER" id="PTHR16121:SF0">
    <property type="entry name" value="CAP-SPECIFIC MRNA (NUCLEOSIDE-2'-O-)-METHYLTRANSFERASE 1"/>
    <property type="match status" value="1"/>
</dbReference>
<evidence type="ECO:0000256" key="6">
    <source>
        <dbReference type="ARBA" id="ARBA00022691"/>
    </source>
</evidence>
<keyword evidence="7 10" id="KW-0506">mRNA capping</keyword>
<comment type="subcellular location">
    <subcellularLocation>
        <location evidence="10">Nucleus</location>
    </subcellularLocation>
</comment>
<evidence type="ECO:0000256" key="8">
    <source>
        <dbReference type="ARBA" id="ARBA00032504"/>
    </source>
</evidence>
<dbReference type="EMBL" id="ATMH01008385">
    <property type="protein sequence ID" value="EPY22012.1"/>
    <property type="molecule type" value="Genomic_DNA"/>
</dbReference>
<proteinExistence type="predicted"/>
<dbReference type="InterPro" id="IPR002877">
    <property type="entry name" value="RNA_MeTrfase_FtsJ_dom"/>
</dbReference>
<sequence length="389" mass="43292">MSKTVEDKTTEYIIEHDEGAAVPDLNALAWPEQFDAIHWREGFDDEQRALRESIWSLKSQLDSIDIKVYTELRNRLFPLARSGEQHHFSNRAGHKLMQAMQATGVWEHLRTLLPAPRKRARGGRGPAPKRPGDTVAFADICGGPGAFAQALLAQCRYYNLHMKGYGITLAGVEGLDWYPELLRRGFTPTYGIDGTGDVFKLANLEALASLTAASNLLLAVADGGFNVGFDVANYQETISTRITFGQWLAALKVLRPGGSFVLKLFDTFSPNSRALLFLSTFIYERVHIVKPKHSRVVNSERYLVCVNYRALPDGWMQFFDTYYEKGFPDNDHSALLIPTSLMQRDARFTDGVREMNDAIAARQKVALQMIIDAAASPPTAVEAVAPPPS</sequence>
<evidence type="ECO:0000313" key="14">
    <source>
        <dbReference type="Proteomes" id="UP000015354"/>
    </source>
</evidence>
<dbReference type="EC" id="2.1.1.57" evidence="1 10"/>
<dbReference type="GO" id="GO:0004483">
    <property type="term" value="F:methyltransferase cap1 activity"/>
    <property type="evidence" value="ECO:0007669"/>
    <property type="project" value="UniProtKB-UniRule"/>
</dbReference>
<protein>
    <recommendedName>
        <fullName evidence="2 10">Cap-specific mRNA (nucleoside-2'-O-)-methyltransferase 1</fullName>
        <ecNumber evidence="1 10">2.1.1.57</ecNumber>
    </recommendedName>
    <alternativeName>
        <fullName evidence="8 10">Cap1 2'O-ribose methyltransferase 1</fullName>
    </alternativeName>
</protein>